<feature type="region of interest" description="Disordered" evidence="5">
    <location>
        <begin position="1041"/>
        <end position="1095"/>
    </location>
</feature>
<evidence type="ECO:0000256" key="7">
    <source>
        <dbReference type="SAM" id="SignalP"/>
    </source>
</evidence>
<feature type="chain" id="PRO_5035169810" description="G-protein coupled receptors family 2 profile 2 domain-containing protein" evidence="7">
    <location>
        <begin position="20"/>
        <end position="1095"/>
    </location>
</feature>
<feature type="compositionally biased region" description="Low complexity" evidence="5">
    <location>
        <begin position="1071"/>
        <end position="1082"/>
    </location>
</feature>
<dbReference type="PROSITE" id="PS50261">
    <property type="entry name" value="G_PROTEIN_RECEP_F2_4"/>
    <property type="match status" value="1"/>
</dbReference>
<feature type="transmembrane region" description="Helical" evidence="6">
    <location>
        <begin position="687"/>
        <end position="704"/>
    </location>
</feature>
<gene>
    <name evidence="9" type="ORF">PHET_02302</name>
</gene>
<dbReference type="Gene3D" id="1.20.1070.10">
    <property type="entry name" value="Rhodopsin 7-helix transmembrane proteins"/>
    <property type="match status" value="1"/>
</dbReference>
<evidence type="ECO:0000259" key="8">
    <source>
        <dbReference type="PROSITE" id="PS50261"/>
    </source>
</evidence>
<feature type="transmembrane region" description="Helical" evidence="6">
    <location>
        <begin position="841"/>
        <end position="862"/>
    </location>
</feature>
<dbReference type="OrthoDB" id="8191206at2759"/>
<dbReference type="Pfam" id="PF00002">
    <property type="entry name" value="7tm_2"/>
    <property type="match status" value="1"/>
</dbReference>
<protein>
    <recommendedName>
        <fullName evidence="8">G-protein coupled receptors family 2 profile 2 domain-containing protein</fullName>
    </recommendedName>
</protein>
<dbReference type="CDD" id="cd13952">
    <property type="entry name" value="7tm_classB"/>
    <property type="match status" value="1"/>
</dbReference>
<evidence type="ECO:0000256" key="6">
    <source>
        <dbReference type="SAM" id="Phobius"/>
    </source>
</evidence>
<evidence type="ECO:0000256" key="1">
    <source>
        <dbReference type="ARBA" id="ARBA00004141"/>
    </source>
</evidence>
<comment type="caution">
    <text evidence="9">The sequence shown here is derived from an EMBL/GenBank/DDBJ whole genome shotgun (WGS) entry which is preliminary data.</text>
</comment>
<dbReference type="Proteomes" id="UP000748531">
    <property type="component" value="Unassembled WGS sequence"/>
</dbReference>
<name>A0A8J4TGD1_9TREM</name>
<keyword evidence="3 6" id="KW-1133">Transmembrane helix</keyword>
<dbReference type="InterPro" id="IPR017981">
    <property type="entry name" value="GPCR_2-like_7TM"/>
</dbReference>
<evidence type="ECO:0000256" key="4">
    <source>
        <dbReference type="ARBA" id="ARBA00023136"/>
    </source>
</evidence>
<sequence length="1095" mass="123559">MWFHILFLILCALSRNAYPQCHSEILLEPEFSRPQYARWVNITTTLSCPVKTYDWSIWYSARAVYQKTIGCQLEGKNLITFEWFPDVPRIFAIFRSEDNNRQSGCMFSSVDGILKAEVLPEERIAFSNNTYFATVYYQPNDLVPINFFICKKRAVRNGTCLIQYTNGTFAGDHTNVKNDDEYYQVTGLVKPDHVNQYECFVNIDGVFHLFSVAMKRDLDECKEAAKLGVELCHSSKCVDLTPGYLCEADDYTDNRMCNEKQDWFCPHTATYDHMSSSECPSNKCVDAANKGVQLCDVGVHDCVNTDITYRCRRGVPLLDICNSMQPEINLSCPKLSNDTPGLERYGSNVYRIAYNAKALHQYNPDYLLNLTKNLTDERINMELDEQSDLERQRMANQLIDTLEATLEIRSPPLNFSQSDEFLPVSLDKFSNDTLGPRTSRPNYGEKRPSSPTNKVKYSLPVFHLLSTIARKTPSVRNMLDTGAANRKGLQFMRLGPGRSVAQMNNSKGGQMSLMLVADVEADSDSIIAMFPASSLTVDSDMEPIPVDEEDIKEQEVSVVESDIVVIDTAEANSTYQLTMNLLKKPEKSPTCQQLRHTSSVGSSDEDWSENHCETIIDGMSYQCRCTPKQTGTFAIALVYWIGGSKIPTDNMYLSKPIEYLLAIITIVALLLFLIFTRFIGVFRLDQFNIAFCLLLSAIVTFIIPHVTAQQPIACTIVAITVCFFPLAAFSWKLIFGLNTLLLIIAPNSRYHDWVSRQQRCVPLVWIGYLIPAVIVGAWFGYAERVDYDNYCIGPPYPRWAFIGPITAVVIFNFFVLVIVSIILLRSYLLTRKSRINKSTHLLVLTQLMLTLGIPYIAIYVQFLHGPALFTLVPVAMALTAVLMFLLVAVIDEENRHRLQSFLKAHFTRSSTVPTNPSILNTHHSGPKNGSFRGEGDDDKKNNLWTPTKRTNGTRWNVRDRIVEEEVSGESRQHLNSEWTNPHKQSEFHTQFEAPDVDVTFEPGWLHRYPATTRPHNGTDSVVISKDSLSTVAFNRMALTTAPRTSMETDQSATSPAFSSHSPDTLLARPLNSNESSNVSSPNWAYPVNSPNALHA</sequence>
<feature type="transmembrane region" description="Helical" evidence="6">
    <location>
        <begin position="801"/>
        <end position="829"/>
    </location>
</feature>
<dbReference type="GO" id="GO:0004930">
    <property type="term" value="F:G protein-coupled receptor activity"/>
    <property type="evidence" value="ECO:0007669"/>
    <property type="project" value="InterPro"/>
</dbReference>
<evidence type="ECO:0000256" key="5">
    <source>
        <dbReference type="SAM" id="MobiDB-lite"/>
    </source>
</evidence>
<feature type="transmembrane region" description="Helical" evidence="6">
    <location>
        <begin position="716"/>
        <end position="743"/>
    </location>
</feature>
<dbReference type="InterPro" id="IPR000832">
    <property type="entry name" value="GPCR_2_secretin-like"/>
</dbReference>
<comment type="subcellular location">
    <subcellularLocation>
        <location evidence="1">Membrane</location>
        <topology evidence="1">Multi-pass membrane protein</topology>
    </subcellularLocation>
</comment>
<organism evidence="9 10">
    <name type="scientific">Paragonimus heterotremus</name>
    <dbReference type="NCBI Taxonomy" id="100268"/>
    <lineage>
        <taxon>Eukaryota</taxon>
        <taxon>Metazoa</taxon>
        <taxon>Spiralia</taxon>
        <taxon>Lophotrochozoa</taxon>
        <taxon>Platyhelminthes</taxon>
        <taxon>Trematoda</taxon>
        <taxon>Digenea</taxon>
        <taxon>Plagiorchiida</taxon>
        <taxon>Troglotremata</taxon>
        <taxon>Troglotrematidae</taxon>
        <taxon>Paragonimus</taxon>
    </lineage>
</organism>
<feature type="compositionally biased region" description="Polar residues" evidence="5">
    <location>
        <begin position="913"/>
        <end position="923"/>
    </location>
</feature>
<feature type="signal peptide" evidence="7">
    <location>
        <begin position="1"/>
        <end position="19"/>
    </location>
</feature>
<keyword evidence="2 6" id="KW-0812">Transmembrane</keyword>
<feature type="transmembrane region" description="Helical" evidence="6">
    <location>
        <begin position="868"/>
        <end position="890"/>
    </location>
</feature>
<feature type="transmembrane region" description="Helical" evidence="6">
    <location>
        <begin position="763"/>
        <end position="781"/>
    </location>
</feature>
<evidence type="ECO:0000313" key="9">
    <source>
        <dbReference type="EMBL" id="KAF5404344.1"/>
    </source>
</evidence>
<keyword evidence="7" id="KW-0732">Signal</keyword>
<dbReference type="AlphaFoldDB" id="A0A8J4TGD1"/>
<dbReference type="EMBL" id="LUCH01000772">
    <property type="protein sequence ID" value="KAF5404344.1"/>
    <property type="molecule type" value="Genomic_DNA"/>
</dbReference>
<dbReference type="GO" id="GO:0007166">
    <property type="term" value="P:cell surface receptor signaling pathway"/>
    <property type="evidence" value="ECO:0007669"/>
    <property type="project" value="InterPro"/>
</dbReference>
<feature type="compositionally biased region" description="Polar residues" evidence="5">
    <location>
        <begin position="1041"/>
        <end position="1062"/>
    </location>
</feature>
<proteinExistence type="predicted"/>
<feature type="domain" description="G-protein coupled receptors family 2 profile 2" evidence="8">
    <location>
        <begin position="666"/>
        <end position="891"/>
    </location>
</feature>
<dbReference type="PANTHER" id="PTHR12011:SF347">
    <property type="entry name" value="FI21270P1-RELATED"/>
    <property type="match status" value="1"/>
</dbReference>
<feature type="transmembrane region" description="Helical" evidence="6">
    <location>
        <begin position="659"/>
        <end position="680"/>
    </location>
</feature>
<evidence type="ECO:0000256" key="2">
    <source>
        <dbReference type="ARBA" id="ARBA00022692"/>
    </source>
</evidence>
<dbReference type="PANTHER" id="PTHR12011">
    <property type="entry name" value="ADHESION G-PROTEIN COUPLED RECEPTOR"/>
    <property type="match status" value="1"/>
</dbReference>
<evidence type="ECO:0000313" key="10">
    <source>
        <dbReference type="Proteomes" id="UP000748531"/>
    </source>
</evidence>
<keyword evidence="4 6" id="KW-0472">Membrane</keyword>
<keyword evidence="10" id="KW-1185">Reference proteome</keyword>
<feature type="region of interest" description="Disordered" evidence="5">
    <location>
        <begin position="913"/>
        <end position="951"/>
    </location>
</feature>
<evidence type="ECO:0000256" key="3">
    <source>
        <dbReference type="ARBA" id="ARBA00022989"/>
    </source>
</evidence>
<feature type="compositionally biased region" description="Polar residues" evidence="5">
    <location>
        <begin position="942"/>
        <end position="951"/>
    </location>
</feature>
<dbReference type="GO" id="GO:0005886">
    <property type="term" value="C:plasma membrane"/>
    <property type="evidence" value="ECO:0007669"/>
    <property type="project" value="TreeGrafter"/>
</dbReference>
<accession>A0A8J4TGD1</accession>
<reference evidence="9" key="1">
    <citation type="submission" date="2019-05" db="EMBL/GenBank/DDBJ databases">
        <title>Annotation for the trematode Paragonimus heterotremus.</title>
        <authorList>
            <person name="Choi Y.-J."/>
        </authorList>
    </citation>
    <scope>NUCLEOTIDE SEQUENCE</scope>
    <source>
        <strain evidence="9">LC</strain>
    </source>
</reference>
<feature type="region of interest" description="Disordered" evidence="5">
    <location>
        <begin position="427"/>
        <end position="452"/>
    </location>
</feature>